<evidence type="ECO:0000313" key="2">
    <source>
        <dbReference type="Proteomes" id="UP000178825"/>
    </source>
</evidence>
<dbReference type="STRING" id="1798470.A3D55_01140"/>
<accession>A0A1F6BNE9</accession>
<dbReference type="AlphaFoldDB" id="A0A1F6BNE9"/>
<comment type="caution">
    <text evidence="1">The sequence shown here is derived from an EMBL/GenBank/DDBJ whole genome shotgun (WGS) entry which is preliminary data.</text>
</comment>
<sequence length="62" mass="6877">MNSLVLPARVGVINEPLFEMRVEGAMQEVVKEAVSNGCFVNRPGLRVRDMELRIGTVNVGFM</sequence>
<proteinExistence type="predicted"/>
<evidence type="ECO:0000313" key="1">
    <source>
        <dbReference type="EMBL" id="OGG38456.1"/>
    </source>
</evidence>
<name>A0A1F6BNE9_9BACT</name>
<protein>
    <submittedName>
        <fullName evidence="1">Uncharacterized protein</fullName>
    </submittedName>
</protein>
<dbReference type="EMBL" id="MFKJ01000021">
    <property type="protein sequence ID" value="OGG38456.1"/>
    <property type="molecule type" value="Genomic_DNA"/>
</dbReference>
<dbReference type="Proteomes" id="UP000178825">
    <property type="component" value="Unassembled WGS sequence"/>
</dbReference>
<organism evidence="1 2">
    <name type="scientific">Candidatus Jorgensenbacteria bacterium RIFCSPHIGHO2_02_FULL_45_20</name>
    <dbReference type="NCBI Taxonomy" id="1798470"/>
    <lineage>
        <taxon>Bacteria</taxon>
        <taxon>Candidatus Joergenseniibacteriota</taxon>
    </lineage>
</organism>
<gene>
    <name evidence="1" type="ORF">A3D55_01140</name>
</gene>
<reference evidence="1 2" key="1">
    <citation type="journal article" date="2016" name="Nat. Commun.">
        <title>Thousands of microbial genomes shed light on interconnected biogeochemical processes in an aquifer system.</title>
        <authorList>
            <person name="Anantharaman K."/>
            <person name="Brown C.T."/>
            <person name="Hug L.A."/>
            <person name="Sharon I."/>
            <person name="Castelle C.J."/>
            <person name="Probst A.J."/>
            <person name="Thomas B.C."/>
            <person name="Singh A."/>
            <person name="Wilkins M.J."/>
            <person name="Karaoz U."/>
            <person name="Brodie E.L."/>
            <person name="Williams K.H."/>
            <person name="Hubbard S.S."/>
            <person name="Banfield J.F."/>
        </authorList>
    </citation>
    <scope>NUCLEOTIDE SEQUENCE [LARGE SCALE GENOMIC DNA]</scope>
</reference>